<gene>
    <name evidence="8 9" type="primary">ezrA</name>
    <name evidence="9" type="ORF">P9271_07695</name>
</gene>
<keyword evidence="7 8" id="KW-0131">Cell cycle</keyword>
<comment type="function">
    <text evidence="8">Negative regulator of FtsZ ring formation; modulates the frequency and position of FtsZ ring formation. Inhibits FtsZ ring formation at polar sites. Interacts either with FtsZ or with one of its binding partners to promote depolymerization.</text>
</comment>
<dbReference type="InterPro" id="IPR010379">
    <property type="entry name" value="EzrA"/>
</dbReference>
<name>A0ABU6NVR5_9BACI</name>
<dbReference type="RefSeq" id="WP_066230948.1">
    <property type="nucleotide sequence ID" value="NZ_JARTFQ010000007.1"/>
</dbReference>
<feature type="coiled-coil region" evidence="8">
    <location>
        <begin position="469"/>
        <end position="527"/>
    </location>
</feature>
<reference evidence="9 10" key="1">
    <citation type="submission" date="2023-03" db="EMBL/GenBank/DDBJ databases">
        <title>Bacillus Genome Sequencing.</title>
        <authorList>
            <person name="Dunlap C."/>
        </authorList>
    </citation>
    <scope>NUCLEOTIDE SEQUENCE [LARGE SCALE GENOMIC DNA]</scope>
    <source>
        <strain evidence="9 10">NRS-1717</strain>
    </source>
</reference>
<feature type="topological domain" description="Extracellular" evidence="8">
    <location>
        <begin position="1"/>
        <end position="2"/>
    </location>
</feature>
<comment type="caution">
    <text evidence="9">The sequence shown here is derived from an EMBL/GenBank/DDBJ whole genome shotgun (WGS) entry which is preliminary data.</text>
</comment>
<keyword evidence="3 8" id="KW-1133">Transmembrane helix</keyword>
<dbReference type="HAMAP" id="MF_00728">
    <property type="entry name" value="EzrA"/>
    <property type="match status" value="1"/>
</dbReference>
<protein>
    <recommendedName>
        <fullName evidence="8">Septation ring formation regulator EzrA</fullName>
    </recommendedName>
</protein>
<keyword evidence="6 8" id="KW-0717">Septation</keyword>
<sequence length="565" mass="66241">MEVIIGIILALCILFGAGYFMRKNIYKDVDKLESWKIEIMNRSIIDEMSKVKDLKMDGQTEELFEEWRNEWDEIITTQLPKVEELLFEVEDCADKYRFKKGKEILNDIREILTEVDTSIDKIIYEINELVSSEKKNSVESEEVKEQFKKVKKTIIAHSHLYGGARRKLEEDINDVFEKLKQFDVETTNGNYLAARDLLTKQKEKLDLLTEKVEEIPKLMSECNSVIPNQIQELKDGFREMVEEGYYLDHIQFEAEIERLNEQLEHFRKQLLETDVSEVKEKIVTVQELIDNLYDLLEKEVHANHYLKKTAPEIEGKIIQLMEQQEEASKETEAVKQSYHLSEHDIKGHKVIEKQILQLAKRYELIKQNLQADHIAHTIIKEELEDIEKQIEQLQIEHTDYYEMLQALRKDELLAREKLQDLKHLISETSRAIQKSNVPGLPEPFVQTIDFAKRNVQKVTMKLNQIPLNMTAVNLQLEEAVDAVEALKKDADEMIEQVYLVEKVIQYGNRYRNRNQNIADKLEEAEALFRNYEYGESLETAAAALERVEPGSIERIQAIIEQEQVK</sequence>
<comment type="similarity">
    <text evidence="8">Belongs to the EzrA family.</text>
</comment>
<keyword evidence="1 8" id="KW-0132">Cell division</keyword>
<evidence type="ECO:0000256" key="1">
    <source>
        <dbReference type="ARBA" id="ARBA00022618"/>
    </source>
</evidence>
<feature type="coiled-coil region" evidence="8">
    <location>
        <begin position="249"/>
        <end position="276"/>
    </location>
</feature>
<proteinExistence type="inferred from homology"/>
<evidence type="ECO:0000256" key="8">
    <source>
        <dbReference type="HAMAP-Rule" id="MF_00728"/>
    </source>
</evidence>
<feature type="coiled-coil region" evidence="8">
    <location>
        <begin position="376"/>
        <end position="410"/>
    </location>
</feature>
<dbReference type="Proteomes" id="UP001342826">
    <property type="component" value="Unassembled WGS sequence"/>
</dbReference>
<keyword evidence="4 8" id="KW-0175">Coiled coil</keyword>
<keyword evidence="10" id="KW-1185">Reference proteome</keyword>
<dbReference type="EMBL" id="JARTFS010000005">
    <property type="protein sequence ID" value="MED4401217.1"/>
    <property type="molecule type" value="Genomic_DNA"/>
</dbReference>
<evidence type="ECO:0000256" key="4">
    <source>
        <dbReference type="ARBA" id="ARBA00023054"/>
    </source>
</evidence>
<evidence type="ECO:0000256" key="5">
    <source>
        <dbReference type="ARBA" id="ARBA00023136"/>
    </source>
</evidence>
<keyword evidence="8" id="KW-1003">Cell membrane</keyword>
<evidence type="ECO:0000256" key="7">
    <source>
        <dbReference type="ARBA" id="ARBA00023306"/>
    </source>
</evidence>
<evidence type="ECO:0000313" key="9">
    <source>
        <dbReference type="EMBL" id="MED4401217.1"/>
    </source>
</evidence>
<evidence type="ECO:0000313" key="10">
    <source>
        <dbReference type="Proteomes" id="UP001342826"/>
    </source>
</evidence>
<dbReference type="NCBIfam" id="NF003413">
    <property type="entry name" value="PRK04778.1-7"/>
    <property type="match status" value="1"/>
</dbReference>
<dbReference type="GeneID" id="301141649"/>
<keyword evidence="2 8" id="KW-0812">Transmembrane</keyword>
<feature type="topological domain" description="Cytoplasmic" evidence="8">
    <location>
        <begin position="22"/>
        <end position="565"/>
    </location>
</feature>
<accession>A0ABU6NVR5</accession>
<dbReference type="Pfam" id="PF06160">
    <property type="entry name" value="EzrA"/>
    <property type="match status" value="1"/>
</dbReference>
<evidence type="ECO:0000256" key="6">
    <source>
        <dbReference type="ARBA" id="ARBA00023210"/>
    </source>
</evidence>
<organism evidence="9 10">
    <name type="scientific">Metabacillus fastidiosus</name>
    <dbReference type="NCBI Taxonomy" id="1458"/>
    <lineage>
        <taxon>Bacteria</taxon>
        <taxon>Bacillati</taxon>
        <taxon>Bacillota</taxon>
        <taxon>Bacilli</taxon>
        <taxon>Bacillales</taxon>
        <taxon>Bacillaceae</taxon>
        <taxon>Metabacillus</taxon>
    </lineage>
</organism>
<evidence type="ECO:0000256" key="2">
    <source>
        <dbReference type="ARBA" id="ARBA00022692"/>
    </source>
</evidence>
<keyword evidence="5 8" id="KW-0472">Membrane</keyword>
<comment type="subcellular location">
    <subcellularLocation>
        <location evidence="8">Cell membrane</location>
        <topology evidence="8">Single-pass membrane protein</topology>
    </subcellularLocation>
    <text evidence="8">Colocalized with FtsZ to the nascent septal site.</text>
</comment>
<evidence type="ECO:0000256" key="3">
    <source>
        <dbReference type="ARBA" id="ARBA00022989"/>
    </source>
</evidence>